<proteinExistence type="predicted"/>
<dbReference type="InterPro" id="IPR010730">
    <property type="entry name" value="HET"/>
</dbReference>
<dbReference type="Proteomes" id="UP000092993">
    <property type="component" value="Unassembled WGS sequence"/>
</dbReference>
<accession>A0A1C7MAM0</accession>
<dbReference type="PANTHER" id="PTHR33112:SF16">
    <property type="entry name" value="HETEROKARYON INCOMPATIBILITY DOMAIN-CONTAINING PROTEIN"/>
    <property type="match status" value="1"/>
</dbReference>
<dbReference type="PANTHER" id="PTHR33112">
    <property type="entry name" value="DOMAIN PROTEIN, PUTATIVE-RELATED"/>
    <property type="match status" value="1"/>
</dbReference>
<gene>
    <name evidence="2" type="ORF">A0H81_06667</name>
</gene>
<dbReference type="AlphaFoldDB" id="A0A1C7MAM0"/>
<protein>
    <recommendedName>
        <fullName evidence="1">Heterokaryon incompatibility domain-containing protein</fullName>
    </recommendedName>
</protein>
<keyword evidence="3" id="KW-1185">Reference proteome</keyword>
<dbReference type="OrthoDB" id="2796195at2759"/>
<comment type="caution">
    <text evidence="2">The sequence shown here is derived from an EMBL/GenBank/DDBJ whole genome shotgun (WGS) entry which is preliminary data.</text>
</comment>
<evidence type="ECO:0000259" key="1">
    <source>
        <dbReference type="Pfam" id="PF06985"/>
    </source>
</evidence>
<dbReference type="STRING" id="5627.A0A1C7MAM0"/>
<feature type="domain" description="Heterokaryon incompatibility" evidence="1">
    <location>
        <begin position="34"/>
        <end position="85"/>
    </location>
</feature>
<evidence type="ECO:0000313" key="2">
    <source>
        <dbReference type="EMBL" id="OBZ73449.1"/>
    </source>
</evidence>
<dbReference type="EMBL" id="LUGG01000007">
    <property type="protein sequence ID" value="OBZ73449.1"/>
    <property type="molecule type" value="Genomic_DNA"/>
</dbReference>
<organism evidence="2 3">
    <name type="scientific">Grifola frondosa</name>
    <name type="common">Maitake</name>
    <name type="synonym">Polyporus frondosus</name>
    <dbReference type="NCBI Taxonomy" id="5627"/>
    <lineage>
        <taxon>Eukaryota</taxon>
        <taxon>Fungi</taxon>
        <taxon>Dikarya</taxon>
        <taxon>Basidiomycota</taxon>
        <taxon>Agaricomycotina</taxon>
        <taxon>Agaricomycetes</taxon>
        <taxon>Polyporales</taxon>
        <taxon>Grifolaceae</taxon>
        <taxon>Grifola</taxon>
    </lineage>
</organism>
<reference evidence="2 3" key="1">
    <citation type="submission" date="2016-03" db="EMBL/GenBank/DDBJ databases">
        <title>Whole genome sequencing of Grifola frondosa 9006-11.</title>
        <authorList>
            <person name="Min B."/>
            <person name="Park H."/>
            <person name="Kim J.-G."/>
            <person name="Cho H."/>
            <person name="Oh Y.-L."/>
            <person name="Kong W.-S."/>
            <person name="Choi I.-G."/>
        </authorList>
    </citation>
    <scope>NUCLEOTIDE SEQUENCE [LARGE SCALE GENOMIC DNA]</scope>
    <source>
        <strain evidence="2 3">9006-11</strain>
    </source>
</reference>
<dbReference type="Pfam" id="PF06985">
    <property type="entry name" value="HET"/>
    <property type="match status" value="1"/>
</dbReference>
<sequence>MARQSPTPDSTIYEACGTFTVSGAEASDPISIAVLRHACTASLQAGAPNLWLDRLCIIETDANDKAWQISRMHQIYASCVVCLVLPGGIRRLVGLDEETPWIHRAWTLQEAVAPHRVEVLFAWTRGAVTGASGSTEPLWPQAVIPTSRASRTSPPS</sequence>
<name>A0A1C7MAM0_GRIFR</name>
<evidence type="ECO:0000313" key="3">
    <source>
        <dbReference type="Proteomes" id="UP000092993"/>
    </source>
</evidence>